<organism evidence="13 14">
    <name type="scientific">Hymenolepis diminuta</name>
    <name type="common">Rat tapeworm</name>
    <dbReference type="NCBI Taxonomy" id="6216"/>
    <lineage>
        <taxon>Eukaryota</taxon>
        <taxon>Metazoa</taxon>
        <taxon>Spiralia</taxon>
        <taxon>Lophotrochozoa</taxon>
        <taxon>Platyhelminthes</taxon>
        <taxon>Cestoda</taxon>
        <taxon>Eucestoda</taxon>
        <taxon>Cyclophyllidea</taxon>
        <taxon>Hymenolepididae</taxon>
        <taxon>Hymenolepis</taxon>
    </lineage>
</organism>
<comment type="subcellular location">
    <subcellularLocation>
        <location evidence="1">Cell membrane</location>
        <topology evidence="1">Multi-pass membrane protein</topology>
    </subcellularLocation>
</comment>
<dbReference type="EMBL" id="CABIJS010000333">
    <property type="protein sequence ID" value="VUZ49481.1"/>
    <property type="molecule type" value="Genomic_DNA"/>
</dbReference>
<keyword evidence="6 11" id="KW-0472">Membrane</keyword>
<feature type="domain" description="G-protein coupled receptors family 1 profile" evidence="12">
    <location>
        <begin position="1"/>
        <end position="404"/>
    </location>
</feature>
<dbReference type="Proteomes" id="UP000321570">
    <property type="component" value="Unassembled WGS sequence"/>
</dbReference>
<dbReference type="Pfam" id="PF00001">
    <property type="entry name" value="7tm_1"/>
    <property type="match status" value="1"/>
</dbReference>
<keyword evidence="5 9" id="KW-0297">G-protein coupled receptor</keyword>
<evidence type="ECO:0000313" key="13">
    <source>
        <dbReference type="EMBL" id="VUZ49481.1"/>
    </source>
</evidence>
<dbReference type="PANTHER" id="PTHR24248">
    <property type="entry name" value="ADRENERGIC RECEPTOR-RELATED G-PROTEIN COUPLED RECEPTOR"/>
    <property type="match status" value="1"/>
</dbReference>
<evidence type="ECO:0000256" key="6">
    <source>
        <dbReference type="ARBA" id="ARBA00023136"/>
    </source>
</evidence>
<name>A0A564YQD1_HYMDI</name>
<sequence>MDVLCCTASVLHLVAIAIDRYWAVTRANYSRKNNKKVIFGMIVAVWLTSVSISLPSRFTLTENIKLEEAVVSERTCIVNPNKVYTVFSTAGAFFLPITFLVCIYIKIYASARKRIRKQKFKWMKYPSGDNDRMGNFESILTIAEAETLSGLPPNPVKPLANGVSNTKQIFSVEAEYFHYSDKDAYLSSPTIWIDEGDGSDNKDNMNIDNCHANPLFPRPTDGSLIQSPFIPQSPMLPPRRAFNHIPLNSSTHPLIPQSAATPPPLPPVPNSRPPVHTSSVTSSKENGRVMTNSPVQERKHKHVLDTTITYAFMSVKKRLMNKQLSEAALETVLARRERLEHRRERRAARTLAIITGCFLLCWIPFSINALIQPFCGEACALPNSGVKFFLWLGYLNSLLNPIIYTIFSPDYRKAFAKTLTCTYCRSR</sequence>
<dbReference type="AlphaFoldDB" id="A0A564YQD1"/>
<evidence type="ECO:0000256" key="1">
    <source>
        <dbReference type="ARBA" id="ARBA00004651"/>
    </source>
</evidence>
<keyword evidence="4 11" id="KW-1133">Transmembrane helix</keyword>
<evidence type="ECO:0000259" key="12">
    <source>
        <dbReference type="PROSITE" id="PS50262"/>
    </source>
</evidence>
<feature type="transmembrane region" description="Helical" evidence="11">
    <location>
        <begin position="90"/>
        <end position="109"/>
    </location>
</feature>
<dbReference type="InterPro" id="IPR000276">
    <property type="entry name" value="GPCR_Rhodpsn"/>
</dbReference>
<evidence type="ECO:0000256" key="11">
    <source>
        <dbReference type="SAM" id="Phobius"/>
    </source>
</evidence>
<reference evidence="13 14" key="1">
    <citation type="submission" date="2019-07" db="EMBL/GenBank/DDBJ databases">
        <authorList>
            <person name="Jastrzebski P J."/>
            <person name="Paukszto L."/>
            <person name="Jastrzebski P J."/>
        </authorList>
    </citation>
    <scope>NUCLEOTIDE SEQUENCE [LARGE SCALE GENOMIC DNA]</scope>
    <source>
        <strain evidence="13 14">WMS-il1</strain>
    </source>
</reference>
<dbReference type="PROSITE" id="PS00237">
    <property type="entry name" value="G_PROTEIN_RECEP_F1_1"/>
    <property type="match status" value="1"/>
</dbReference>
<evidence type="ECO:0000256" key="4">
    <source>
        <dbReference type="ARBA" id="ARBA00022989"/>
    </source>
</evidence>
<keyword evidence="3 9" id="KW-0812">Transmembrane</keyword>
<evidence type="ECO:0000256" key="9">
    <source>
        <dbReference type="RuleBase" id="RU000688"/>
    </source>
</evidence>
<evidence type="ECO:0000313" key="14">
    <source>
        <dbReference type="Proteomes" id="UP000321570"/>
    </source>
</evidence>
<dbReference type="InterPro" id="IPR017452">
    <property type="entry name" value="GPCR_Rhodpsn_7TM"/>
</dbReference>
<feature type="transmembrane region" description="Helical" evidence="11">
    <location>
        <begin position="347"/>
        <end position="368"/>
    </location>
</feature>
<keyword evidence="7 9" id="KW-0675">Receptor</keyword>
<evidence type="ECO:0000256" key="5">
    <source>
        <dbReference type="ARBA" id="ARBA00023040"/>
    </source>
</evidence>
<dbReference type="GO" id="GO:0004930">
    <property type="term" value="F:G protein-coupled receptor activity"/>
    <property type="evidence" value="ECO:0007669"/>
    <property type="project" value="UniProtKB-KW"/>
</dbReference>
<dbReference type="GO" id="GO:0005886">
    <property type="term" value="C:plasma membrane"/>
    <property type="evidence" value="ECO:0007669"/>
    <property type="project" value="UniProtKB-SubCell"/>
</dbReference>
<keyword evidence="14" id="KW-1185">Reference proteome</keyword>
<feature type="compositionally biased region" description="Polar residues" evidence="10">
    <location>
        <begin position="276"/>
        <end position="292"/>
    </location>
</feature>
<feature type="transmembrane region" description="Helical" evidence="11">
    <location>
        <begin position="37"/>
        <end position="54"/>
    </location>
</feature>
<proteinExistence type="inferred from homology"/>
<gene>
    <name evidence="13" type="ORF">WMSIL1_LOCUS8908</name>
</gene>
<dbReference type="PROSITE" id="PS50262">
    <property type="entry name" value="G_PROTEIN_RECEP_F1_2"/>
    <property type="match status" value="1"/>
</dbReference>
<accession>A0A564YQD1</accession>
<feature type="transmembrane region" description="Helical" evidence="11">
    <location>
        <begin position="388"/>
        <end position="407"/>
    </location>
</feature>
<keyword evidence="8 9" id="KW-0807">Transducer</keyword>
<protein>
    <recommendedName>
        <fullName evidence="12">G-protein coupled receptors family 1 profile domain-containing protein</fullName>
    </recommendedName>
</protein>
<evidence type="ECO:0000256" key="8">
    <source>
        <dbReference type="ARBA" id="ARBA00023224"/>
    </source>
</evidence>
<evidence type="ECO:0000256" key="3">
    <source>
        <dbReference type="ARBA" id="ARBA00022692"/>
    </source>
</evidence>
<feature type="compositionally biased region" description="Pro residues" evidence="10">
    <location>
        <begin position="261"/>
        <end position="272"/>
    </location>
</feature>
<evidence type="ECO:0000256" key="10">
    <source>
        <dbReference type="SAM" id="MobiDB-lite"/>
    </source>
</evidence>
<feature type="region of interest" description="Disordered" evidence="10">
    <location>
        <begin position="248"/>
        <end position="292"/>
    </location>
</feature>
<keyword evidence="2" id="KW-1003">Cell membrane</keyword>
<dbReference type="Gene3D" id="1.20.1070.10">
    <property type="entry name" value="Rhodopsin 7-helix transmembrane proteins"/>
    <property type="match status" value="2"/>
</dbReference>
<comment type="similarity">
    <text evidence="9">Belongs to the G-protein coupled receptor 1 family.</text>
</comment>
<evidence type="ECO:0000256" key="7">
    <source>
        <dbReference type="ARBA" id="ARBA00023170"/>
    </source>
</evidence>
<evidence type="ECO:0000256" key="2">
    <source>
        <dbReference type="ARBA" id="ARBA00022475"/>
    </source>
</evidence>
<dbReference type="PRINTS" id="PR00237">
    <property type="entry name" value="GPCRRHODOPSN"/>
</dbReference>
<dbReference type="SUPFAM" id="SSF81321">
    <property type="entry name" value="Family A G protein-coupled receptor-like"/>
    <property type="match status" value="1"/>
</dbReference>